<feature type="domain" description="N-acetyltransferase" evidence="3">
    <location>
        <begin position="3"/>
        <end position="151"/>
    </location>
</feature>
<keyword evidence="2" id="KW-0012">Acyltransferase</keyword>
<dbReference type="OrthoDB" id="9775804at2"/>
<evidence type="ECO:0000256" key="1">
    <source>
        <dbReference type="ARBA" id="ARBA00022679"/>
    </source>
</evidence>
<keyword evidence="1" id="KW-0808">Transferase</keyword>
<dbReference type="GO" id="GO:0005737">
    <property type="term" value="C:cytoplasm"/>
    <property type="evidence" value="ECO:0007669"/>
    <property type="project" value="TreeGrafter"/>
</dbReference>
<gene>
    <name evidence="4" type="ORF">CP500_005280</name>
</gene>
<organism evidence="4 5">
    <name type="scientific">Tychonema bourrellyi FEM_GT703</name>
    <dbReference type="NCBI Taxonomy" id="2040638"/>
    <lineage>
        <taxon>Bacteria</taxon>
        <taxon>Bacillati</taxon>
        <taxon>Cyanobacteriota</taxon>
        <taxon>Cyanophyceae</taxon>
        <taxon>Oscillatoriophycideae</taxon>
        <taxon>Oscillatoriales</taxon>
        <taxon>Microcoleaceae</taxon>
        <taxon>Tychonema</taxon>
    </lineage>
</organism>
<dbReference type="InterPro" id="IPR016181">
    <property type="entry name" value="Acyl_CoA_acyltransferase"/>
</dbReference>
<dbReference type="AlphaFoldDB" id="A0A2G4F3T3"/>
<dbReference type="PANTHER" id="PTHR43626">
    <property type="entry name" value="ACYL-COA N-ACYLTRANSFERASE"/>
    <property type="match status" value="1"/>
</dbReference>
<dbReference type="EMBL" id="NXIB02000020">
    <property type="protein sequence ID" value="PHX56420.1"/>
    <property type="molecule type" value="Genomic_DNA"/>
</dbReference>
<dbReference type="GO" id="GO:0008080">
    <property type="term" value="F:N-acetyltransferase activity"/>
    <property type="evidence" value="ECO:0007669"/>
    <property type="project" value="InterPro"/>
</dbReference>
<dbReference type="Pfam" id="PF00583">
    <property type="entry name" value="Acetyltransf_1"/>
    <property type="match status" value="1"/>
</dbReference>
<accession>A0A2G4F3T3</accession>
<proteinExistence type="predicted"/>
<evidence type="ECO:0000256" key="2">
    <source>
        <dbReference type="ARBA" id="ARBA00023315"/>
    </source>
</evidence>
<dbReference type="PANTHER" id="PTHR43626:SF4">
    <property type="entry name" value="GCN5-RELATED N-ACETYLTRANSFERASE 2, CHLOROPLASTIC"/>
    <property type="match status" value="1"/>
</dbReference>
<dbReference type="InterPro" id="IPR000182">
    <property type="entry name" value="GNAT_dom"/>
</dbReference>
<name>A0A2G4F3T3_9CYAN</name>
<evidence type="ECO:0000313" key="5">
    <source>
        <dbReference type="Proteomes" id="UP000226442"/>
    </source>
</evidence>
<evidence type="ECO:0000313" key="4">
    <source>
        <dbReference type="EMBL" id="PHX56420.1"/>
    </source>
</evidence>
<evidence type="ECO:0000259" key="3">
    <source>
        <dbReference type="PROSITE" id="PS51186"/>
    </source>
</evidence>
<dbReference type="InterPro" id="IPR045039">
    <property type="entry name" value="NSI-like"/>
</dbReference>
<protein>
    <submittedName>
        <fullName evidence="4">N-acetyltransferase</fullName>
    </submittedName>
</protein>
<reference evidence="4" key="1">
    <citation type="submission" date="2017-10" db="EMBL/GenBank/DDBJ databases">
        <title>Draft genome sequence of the planktic cyanobacteria Tychonema bourrellyi isolated from alpine lentic freshwater.</title>
        <authorList>
            <person name="Tett A."/>
            <person name="Armanini F."/>
            <person name="Asnicar F."/>
            <person name="Boscaini A."/>
            <person name="Pasolli E."/>
            <person name="Zolfo M."/>
            <person name="Donati C."/>
            <person name="Salmaso N."/>
            <person name="Segata N."/>
        </authorList>
    </citation>
    <scope>NUCLEOTIDE SEQUENCE</scope>
    <source>
        <strain evidence="4">FEM_GT703</strain>
    </source>
</reference>
<sequence>MTSTTRDSSHIQFCTGHNRVDLEQLQHLFKVAAFWARERKSEDWKIAIANSEPVVTVWDKERAIGFARATSDGIYRATIWDVAIHPDYQGSGLGRKLVETVLSHPRMSRVERVYLMTTYKQSFYERIGFQYNASTTMVLENQPLEENIELEIINSELVIGNC</sequence>
<dbReference type="SUPFAM" id="SSF55729">
    <property type="entry name" value="Acyl-CoA N-acyltransferases (Nat)"/>
    <property type="match status" value="1"/>
</dbReference>
<keyword evidence="5" id="KW-1185">Reference proteome</keyword>
<dbReference type="PROSITE" id="PS51186">
    <property type="entry name" value="GNAT"/>
    <property type="match status" value="1"/>
</dbReference>
<comment type="caution">
    <text evidence="4">The sequence shown here is derived from an EMBL/GenBank/DDBJ whole genome shotgun (WGS) entry which is preliminary data.</text>
</comment>
<dbReference type="Proteomes" id="UP000226442">
    <property type="component" value="Unassembled WGS sequence"/>
</dbReference>
<dbReference type="Gene3D" id="3.40.630.30">
    <property type="match status" value="1"/>
</dbReference>
<dbReference type="RefSeq" id="WP_096831713.1">
    <property type="nucleotide sequence ID" value="NZ_NXIB02000020.1"/>
</dbReference>
<dbReference type="CDD" id="cd04301">
    <property type="entry name" value="NAT_SF"/>
    <property type="match status" value="1"/>
</dbReference>